<evidence type="ECO:0000313" key="2">
    <source>
        <dbReference type="Proteomes" id="UP000789524"/>
    </source>
</evidence>
<evidence type="ECO:0000313" key="1">
    <source>
        <dbReference type="EMBL" id="CAG9585332.1"/>
    </source>
</evidence>
<proteinExistence type="predicted"/>
<comment type="caution">
    <text evidence="1">The sequence shown here is derived from an EMBL/GenBank/DDBJ whole genome shotgun (WGS) entry which is preliminary data.</text>
</comment>
<dbReference type="EMBL" id="CAKASE010000083">
    <property type="protein sequence ID" value="CAG9585332.1"/>
    <property type="molecule type" value="Genomic_DNA"/>
</dbReference>
<gene>
    <name evidence="1" type="ORF">DCHRY22_LOCUS15774</name>
</gene>
<accession>A0A8J2RBT2</accession>
<keyword evidence="2" id="KW-1185">Reference proteome</keyword>
<dbReference type="Proteomes" id="UP000789524">
    <property type="component" value="Unassembled WGS sequence"/>
</dbReference>
<name>A0A8J2RBT2_9NEOP</name>
<sequence>MYLSGSRAMNIRPVGAWWCEYDTTRQSTIDQSTIGPAGCRSSSPQHSIAKYPRAVRMRMILNNHRPANGYNRVIKEKCFAKSHNILICLHKPSESG</sequence>
<dbReference type="AlphaFoldDB" id="A0A8J2RBT2"/>
<protein>
    <submittedName>
        <fullName evidence="1">(African queen) hypothetical protein</fullName>
    </submittedName>
</protein>
<organism evidence="1 2">
    <name type="scientific">Danaus chrysippus</name>
    <name type="common">African queen</name>
    <dbReference type="NCBI Taxonomy" id="151541"/>
    <lineage>
        <taxon>Eukaryota</taxon>
        <taxon>Metazoa</taxon>
        <taxon>Ecdysozoa</taxon>
        <taxon>Arthropoda</taxon>
        <taxon>Hexapoda</taxon>
        <taxon>Insecta</taxon>
        <taxon>Pterygota</taxon>
        <taxon>Neoptera</taxon>
        <taxon>Endopterygota</taxon>
        <taxon>Lepidoptera</taxon>
        <taxon>Glossata</taxon>
        <taxon>Ditrysia</taxon>
        <taxon>Papilionoidea</taxon>
        <taxon>Nymphalidae</taxon>
        <taxon>Danainae</taxon>
        <taxon>Danaini</taxon>
        <taxon>Danaina</taxon>
        <taxon>Danaus</taxon>
        <taxon>Anosia</taxon>
    </lineage>
</organism>
<reference evidence="1" key="1">
    <citation type="submission" date="2021-09" db="EMBL/GenBank/DDBJ databases">
        <authorList>
            <person name="Martin H S."/>
        </authorList>
    </citation>
    <scope>NUCLEOTIDE SEQUENCE</scope>
</reference>